<evidence type="ECO:0000256" key="5">
    <source>
        <dbReference type="ARBA" id="ARBA00022554"/>
    </source>
</evidence>
<dbReference type="OrthoDB" id="39497at2759"/>
<evidence type="ECO:0000256" key="3">
    <source>
        <dbReference type="ARBA" id="ARBA00018529"/>
    </source>
</evidence>
<dbReference type="PANTHER" id="PTHR13179:SF8">
    <property type="entry name" value="GATOR COMPLEX PROTEIN DEPDC5"/>
    <property type="match status" value="1"/>
</dbReference>
<dbReference type="GO" id="GO:0005096">
    <property type="term" value="F:GTPase activator activity"/>
    <property type="evidence" value="ECO:0007669"/>
    <property type="project" value="InterPro"/>
</dbReference>
<dbReference type="GO" id="GO:0005774">
    <property type="term" value="C:vacuolar membrane"/>
    <property type="evidence" value="ECO:0007669"/>
    <property type="project" value="UniProtKB-SubCell"/>
</dbReference>
<dbReference type="EMBL" id="VDMD01000029">
    <property type="protein sequence ID" value="TRM59221.1"/>
    <property type="molecule type" value="Genomic_DNA"/>
</dbReference>
<feature type="compositionally biased region" description="Polar residues" evidence="7">
    <location>
        <begin position="1"/>
        <end position="11"/>
    </location>
</feature>
<feature type="compositionally biased region" description="Polar residues" evidence="7">
    <location>
        <begin position="715"/>
        <end position="728"/>
    </location>
</feature>
<feature type="region of interest" description="Disordered" evidence="7">
    <location>
        <begin position="845"/>
        <end position="870"/>
    </location>
</feature>
<dbReference type="Proteomes" id="UP000320762">
    <property type="component" value="Unassembled WGS sequence"/>
</dbReference>
<feature type="compositionally biased region" description="Low complexity" evidence="7">
    <location>
        <begin position="668"/>
        <end position="680"/>
    </location>
</feature>
<organism evidence="9 10">
    <name type="scientific">Schizophyllum amplum</name>
    <dbReference type="NCBI Taxonomy" id="97359"/>
    <lineage>
        <taxon>Eukaryota</taxon>
        <taxon>Fungi</taxon>
        <taxon>Dikarya</taxon>
        <taxon>Basidiomycota</taxon>
        <taxon>Agaricomycotina</taxon>
        <taxon>Agaricomycetes</taxon>
        <taxon>Agaricomycetidae</taxon>
        <taxon>Agaricales</taxon>
        <taxon>Schizophyllaceae</taxon>
        <taxon>Schizophyllum</taxon>
    </lineage>
</organism>
<evidence type="ECO:0000256" key="4">
    <source>
        <dbReference type="ARBA" id="ARBA00021881"/>
    </source>
</evidence>
<feature type="domain" description="DEP" evidence="8">
    <location>
        <begin position="1240"/>
        <end position="1315"/>
    </location>
</feature>
<accession>A0A550C338</accession>
<dbReference type="PROSITE" id="PS50186">
    <property type="entry name" value="DEP"/>
    <property type="match status" value="1"/>
</dbReference>
<comment type="caution">
    <text evidence="9">The sequence shown here is derived from an EMBL/GenBank/DDBJ whole genome shotgun (WGS) entry which is preliminary data.</text>
</comment>
<evidence type="ECO:0000256" key="6">
    <source>
        <dbReference type="ARBA" id="ARBA00023136"/>
    </source>
</evidence>
<evidence type="ECO:0000313" key="9">
    <source>
        <dbReference type="EMBL" id="TRM59221.1"/>
    </source>
</evidence>
<feature type="compositionally biased region" description="Low complexity" evidence="7">
    <location>
        <begin position="729"/>
        <end position="743"/>
    </location>
</feature>
<reference evidence="9 10" key="1">
    <citation type="journal article" date="2019" name="New Phytol.">
        <title>Comparative genomics reveals unique wood-decay strategies and fruiting body development in the Schizophyllaceae.</title>
        <authorList>
            <person name="Almasi E."/>
            <person name="Sahu N."/>
            <person name="Krizsan K."/>
            <person name="Balint B."/>
            <person name="Kovacs G.M."/>
            <person name="Kiss B."/>
            <person name="Cseklye J."/>
            <person name="Drula E."/>
            <person name="Henrissat B."/>
            <person name="Nagy I."/>
            <person name="Chovatia M."/>
            <person name="Adam C."/>
            <person name="LaButti K."/>
            <person name="Lipzen A."/>
            <person name="Riley R."/>
            <person name="Grigoriev I.V."/>
            <person name="Nagy L.G."/>
        </authorList>
    </citation>
    <scope>NUCLEOTIDE SEQUENCE [LARGE SCALE GENOMIC DNA]</scope>
    <source>
        <strain evidence="9 10">NL-1724</strain>
    </source>
</reference>
<evidence type="ECO:0000256" key="1">
    <source>
        <dbReference type="ARBA" id="ARBA00004148"/>
    </source>
</evidence>
<dbReference type="STRING" id="97359.A0A550C338"/>
<comment type="similarity">
    <text evidence="2">Belongs to the IML1 family.</text>
</comment>
<dbReference type="InterPro" id="IPR048255">
    <property type="entry name" value="IML1_N"/>
</dbReference>
<evidence type="ECO:0000256" key="2">
    <source>
        <dbReference type="ARBA" id="ARBA00005643"/>
    </source>
</evidence>
<gene>
    <name evidence="9" type="ORF">BD626DRAFT_508639</name>
</gene>
<proteinExistence type="inferred from homology"/>
<dbReference type="PANTHER" id="PTHR13179">
    <property type="entry name" value="DEP DOMAIN CONTAINING PROTEIN 5"/>
    <property type="match status" value="1"/>
</dbReference>
<sequence>MSSRAESQVSQYGRRRSNTATSILRPPSTSAAPAPPLDVGQNKTLNSWVHDPRELDVVILNHAWWPGVVEGDILRVVSGEQATQDGMELQDEQDDSKGKKMESRAKAGVLFIVGKHDPDLKHQLQISLPKPVADAFGVRNNSEVLVTKVDGERCNADYVEFYFQDQYLGRNDMWRLGRQLTGQCIYTGQEVTFVGSMAAKIQNIYIGGKKVSSAIMTGSTKSIYRSLSAKVTIFITVCRELWAFAGDGERYNEKIVHACLPTLFDSWRAAGTNHTVTIVLICRVFYDQSEVDYAAGPLLRDDRGNWYKDFYKVITDLEVIHEWRPTLVTLKTSFYDFQRDVLLTHHYHMHANSNEPVRLVGKLSYAHDAPVLEALNLALNPTETHYIDRSLSNTGATSILITPGTGYFRVNKRLLRLTTMRILDQGHGFDLISLAKPPLHQTPMFSFLSADPELKGEKEKDPYADPRSFDPLWVGEDTDETSPKMTFWWEPFWISISFWDKQLDLPFREDRFVARAKMHEIQMLGLLEHDVTSSIEVPFLPDNIMMDGYDKPLSKDAAEQFDLDVFALSSPDGKTADEEGFIRRKRLSTLSNDSGTSSSSLAPTSSVVPRTNPPTPQRSAPTTPTVEKRLSVRGSLLQPREPPIEESPQLRANLELPDSGSIRGLSKSPSQSSMHSARSSASRDSRATSRASTHSGQGKNTLASRLAPSWLLNPFNRSGPSEPQTTTVSASASGTNLSSSSNATKREQDDRPAEKATASRPRAMRPPLMQSSSTTPVSSARVPIPVMPSSSTNADRLSAGSSLGRMTADEDTVMPGRSSFLRRSPMNTPPREGAAALFRRRSTATVIGTPSSPSASHVPRTNPSRPQTTVSHSQYGLASRWQHVFPRPLHKSEIKWESFVTPACLPLTVEYFPAAAELEQNYDMFSYDFVVDPTEMKSFLVKPPDIKDVRATGRAAEEEIRRRWALVVMRGMAAVRLAQGFQFILKPSRTSALNDIQKPPVEDREKTASFRRHTATTFVADEDAVPRFAGASEILNTTTDPVYLSMSNEIHRISYTGDMIQVKRWVRRLPPGKPYEYRFLSWPKLGGGYTEMSTKFTSHGLESYGWNRLDMLVAGYEHQFNESLRYWRTRFVVIPTAEAPLENIGPQGEVLNDEEMRILGIEKLAEQFTKLRWVAPDDKTVHPAVRFLPTTLNPAASVLDDSLMEQLDQIHAAGPLKKKMKSEREIGDMTLQAVAKAMREDDGVPIKHNRWHHSQYPNSFTGFDFVSWVVREFGDVSSRQQGAEWGIRMLDQGLFEHVRGSHKFLDGHYFYQLRGDFAVQMTPKGWFRARIASDELRPRSSGRSPATKKRKRLILSQSMPIDIDPQKKSDQAECVVLHHDIIHNPATVFHFELQWIGTTARCIEEQLRQWSRLIERYGLKLVEAYVTQIGDVRDRNAFQSCFPMPLALAPPEIPDLDKRIPEGSSPQHYFEYALLRRFGFILDVEAGSLYPDGVDVIYSYRRSPFKYSQFVHRSGVAFVQVLGGKRGFLFLTNRLMMAGRIHSNMGSSIRAREKPAIAAERLRMQMQEFYENEQTLKQFFADEIAQLPFVPEDPPPLSI</sequence>
<keyword evidence="5" id="KW-0926">Vacuole</keyword>
<dbReference type="SMART" id="SM00049">
    <property type="entry name" value="DEP"/>
    <property type="match status" value="1"/>
</dbReference>
<dbReference type="InterPro" id="IPR027244">
    <property type="entry name" value="IML1"/>
</dbReference>
<dbReference type="Pfam" id="PF24438">
    <property type="entry name" value="IML1_N_fung"/>
    <property type="match status" value="1"/>
</dbReference>
<feature type="region of interest" description="Disordered" evidence="7">
    <location>
        <begin position="586"/>
        <end position="799"/>
    </location>
</feature>
<protein>
    <recommendedName>
        <fullName evidence="3">Vacuolar membrane-associated protein IML1</fullName>
    </recommendedName>
    <alternativeName>
        <fullName evidence="4">Vacuolar membrane-associated protein iml1</fullName>
    </alternativeName>
</protein>
<feature type="compositionally biased region" description="Polar residues" evidence="7">
    <location>
        <begin position="788"/>
        <end position="799"/>
    </location>
</feature>
<feature type="region of interest" description="Disordered" evidence="7">
    <location>
        <begin position="1"/>
        <end position="39"/>
    </location>
</feature>
<dbReference type="InterPro" id="IPR036388">
    <property type="entry name" value="WH-like_DNA-bd_sf"/>
</dbReference>
<dbReference type="SUPFAM" id="SSF46785">
    <property type="entry name" value="Winged helix' DNA-binding domain"/>
    <property type="match status" value="1"/>
</dbReference>
<dbReference type="CDD" id="cd04449">
    <property type="entry name" value="DEP_DEPDC5-like"/>
    <property type="match status" value="1"/>
</dbReference>
<feature type="compositionally biased region" description="Polar residues" evidence="7">
    <location>
        <begin position="769"/>
        <end position="778"/>
    </location>
</feature>
<dbReference type="GO" id="GO:1990130">
    <property type="term" value="C:GATOR1 complex"/>
    <property type="evidence" value="ECO:0007669"/>
    <property type="project" value="TreeGrafter"/>
</dbReference>
<evidence type="ECO:0000256" key="7">
    <source>
        <dbReference type="SAM" id="MobiDB-lite"/>
    </source>
</evidence>
<feature type="compositionally biased region" description="Low complexity" evidence="7">
    <location>
        <begin position="588"/>
        <end position="609"/>
    </location>
</feature>
<dbReference type="Gene3D" id="1.10.10.10">
    <property type="entry name" value="Winged helix-like DNA-binding domain superfamily/Winged helix DNA-binding domain"/>
    <property type="match status" value="1"/>
</dbReference>
<dbReference type="InterPro" id="IPR057068">
    <property type="entry name" value="IML1_N_fung"/>
</dbReference>
<dbReference type="Pfam" id="PF00610">
    <property type="entry name" value="DEP"/>
    <property type="match status" value="1"/>
</dbReference>
<evidence type="ECO:0000313" key="10">
    <source>
        <dbReference type="Proteomes" id="UP000320762"/>
    </source>
</evidence>
<dbReference type="InterPro" id="IPR036390">
    <property type="entry name" value="WH_DNA-bd_sf"/>
</dbReference>
<dbReference type="InterPro" id="IPR000591">
    <property type="entry name" value="DEP_dom"/>
</dbReference>
<keyword evidence="10" id="KW-1185">Reference proteome</keyword>
<evidence type="ECO:0000259" key="8">
    <source>
        <dbReference type="PROSITE" id="PS50186"/>
    </source>
</evidence>
<dbReference type="Pfam" id="PF12257">
    <property type="entry name" value="IML1"/>
    <property type="match status" value="1"/>
</dbReference>
<keyword evidence="6" id="KW-0472">Membrane</keyword>
<dbReference type="GO" id="GO:1904262">
    <property type="term" value="P:negative regulation of TORC1 signaling"/>
    <property type="evidence" value="ECO:0007669"/>
    <property type="project" value="TreeGrafter"/>
</dbReference>
<comment type="subcellular location">
    <subcellularLocation>
        <location evidence="1">Vacuole membrane</location>
        <topology evidence="1">Peripheral membrane protein</topology>
    </subcellularLocation>
</comment>
<dbReference type="GO" id="GO:0010508">
    <property type="term" value="P:positive regulation of autophagy"/>
    <property type="evidence" value="ECO:0007669"/>
    <property type="project" value="TreeGrafter"/>
</dbReference>
<dbReference type="GO" id="GO:0035556">
    <property type="term" value="P:intracellular signal transduction"/>
    <property type="evidence" value="ECO:0007669"/>
    <property type="project" value="InterPro"/>
</dbReference>
<name>A0A550C338_9AGAR</name>
<feature type="compositionally biased region" description="Basic and acidic residues" evidence="7">
    <location>
        <begin position="744"/>
        <end position="754"/>
    </location>
</feature>